<accession>A0A2S0VUP1</accession>
<dbReference type="RefSeq" id="WP_108603981.1">
    <property type="nucleotide sequence ID" value="NZ_CP026604.1"/>
</dbReference>
<name>A0A2S0VUP1_9ALTE</name>
<dbReference type="PANTHER" id="PTHR41339:SF1">
    <property type="entry name" value="SECRETED PROTEIN"/>
    <property type="match status" value="1"/>
</dbReference>
<dbReference type="PROSITE" id="PS51257">
    <property type="entry name" value="PROKAR_LIPOPROTEIN"/>
    <property type="match status" value="1"/>
</dbReference>
<dbReference type="PANTHER" id="PTHR41339">
    <property type="entry name" value="LIPL48"/>
    <property type="match status" value="1"/>
</dbReference>
<dbReference type="Proteomes" id="UP000244441">
    <property type="component" value="Chromosome"/>
</dbReference>
<evidence type="ECO:0000313" key="1">
    <source>
        <dbReference type="EMBL" id="AWB67915.1"/>
    </source>
</evidence>
<reference evidence="1 2" key="1">
    <citation type="submission" date="2018-01" db="EMBL/GenBank/DDBJ databases">
        <title>Genome sequence of a Cantenovulum-like bacteria.</title>
        <authorList>
            <person name="Tan W.R."/>
            <person name="Lau N.-S."/>
            <person name="Go F."/>
            <person name="Amirul A.-A.A."/>
        </authorList>
    </citation>
    <scope>NUCLEOTIDE SEQUENCE [LARGE SCALE GENOMIC DNA]</scope>
    <source>
        <strain evidence="1 2">CCB-QB4</strain>
    </source>
</reference>
<evidence type="ECO:0008006" key="3">
    <source>
        <dbReference type="Google" id="ProtNLM"/>
    </source>
</evidence>
<protein>
    <recommendedName>
        <fullName evidence="3">Lipoprotein</fullName>
    </recommendedName>
</protein>
<dbReference type="EMBL" id="CP026604">
    <property type="protein sequence ID" value="AWB67915.1"/>
    <property type="molecule type" value="Genomic_DNA"/>
</dbReference>
<evidence type="ECO:0000313" key="2">
    <source>
        <dbReference type="Proteomes" id="UP000244441"/>
    </source>
</evidence>
<dbReference type="AlphaFoldDB" id="A0A2S0VUP1"/>
<keyword evidence="2" id="KW-1185">Reference proteome</keyword>
<organism evidence="1 2">
    <name type="scientific">Saccharobesus litoralis</name>
    <dbReference type="NCBI Taxonomy" id="2172099"/>
    <lineage>
        <taxon>Bacteria</taxon>
        <taxon>Pseudomonadati</taxon>
        <taxon>Pseudomonadota</taxon>
        <taxon>Gammaproteobacteria</taxon>
        <taxon>Alteromonadales</taxon>
        <taxon>Alteromonadaceae</taxon>
        <taxon>Saccharobesus</taxon>
    </lineage>
</organism>
<proteinExistence type="predicted"/>
<gene>
    <name evidence="1" type="ORF">C2869_16450</name>
</gene>
<dbReference type="OrthoDB" id="237393at2"/>
<sequence>MEIKNLFKVSALAAAMTLVGCGGDINITPTVNNNGNGDVATGDKDSTTNPCASYGSKQGTFDGLDCLYNASFASKNISITENLTFEELAGGGVHSFAGALLFGADGNTTQGFTIPTDGPTMTVKPGATLAFQSGEAIIRIARGAKIEAIGTFDKPITFTSANAFPRLDVVGDGPQFADWGGIIINGNGVTDQCTDQERDHVPHTCNAESEAVTSYYGGTDNTDSSGNIKYAKIWYAGSGPKTGGAGDDLNSLTLNAVGSGSLFDFIHIHQGYDDGIEFFGGAANIKHIAVTDTQDDAIDVDAGWQGNGQFIFVKHGTVKTVKETVILQEADKSAKGEDTNGDGKIDDKDDKVPLTLAKGTPLFMGNNGFETDGIKGSTSAQAPRSNPTFANVTVITTDGKSVRDVSSSQAYKFDDYIRSQYYNVLMVKADGTNGTDCIEFKGDGAKPHSTDVDADAAALGAPEADKLNFTTSVMACVNEFKSSDALPGGEAKTDWFSNGGSNESVGGNADVLANAFATKTASTDITITATDPSTINTFFEAATYIGAVSDQDTSSEWYKWVEMAVNAAEQD</sequence>
<dbReference type="KEGG" id="cate:C2869_16450"/>